<dbReference type="KEGG" id="spar:SPRG_03953"/>
<accession>A0A067CXU2</accession>
<dbReference type="InterPro" id="IPR015947">
    <property type="entry name" value="PUA-like_sf"/>
</dbReference>
<keyword evidence="2" id="KW-1185">Reference proteome</keyword>
<dbReference type="RefSeq" id="XP_012197935.1">
    <property type="nucleotide sequence ID" value="XM_012342545.1"/>
</dbReference>
<proteinExistence type="predicted"/>
<sequence length="260" mass="28375">MVEIDDGSGTILIQVTVAMKINLGDLIDCLGELQPMHPRLKCQYIIGNHIYPVQDPNMETLRILEIIQLYKQCYFSNRPAQTDAMDGVTPLPTVVKATIKRKFTPDGLSDTLTATAPPAEYFLTVREAECDRFGRGLRQLELRANKPPYSIIKAGDTVVLNGAFVSKVRAKRTYPSVVQAVAAEDAALLLPESVSPATAASHFRSYISEYEEKAGGVIVLEMGNVPVAELSAEEIGTLIYEQLEAASAGLTLEELAVAEY</sequence>
<protein>
    <submittedName>
        <fullName evidence="1">Uncharacterized protein</fullName>
    </submittedName>
</protein>
<dbReference type="AlphaFoldDB" id="A0A067CXU2"/>
<dbReference type="VEuPathDB" id="FungiDB:SPRG_03953"/>
<organism evidence="1 2">
    <name type="scientific">Saprolegnia parasitica (strain CBS 223.65)</name>
    <dbReference type="NCBI Taxonomy" id="695850"/>
    <lineage>
        <taxon>Eukaryota</taxon>
        <taxon>Sar</taxon>
        <taxon>Stramenopiles</taxon>
        <taxon>Oomycota</taxon>
        <taxon>Saprolegniomycetes</taxon>
        <taxon>Saprolegniales</taxon>
        <taxon>Saprolegniaceae</taxon>
        <taxon>Saprolegnia</taxon>
    </lineage>
</organism>
<dbReference type="SUPFAM" id="SSF88697">
    <property type="entry name" value="PUA domain-like"/>
    <property type="match status" value="1"/>
</dbReference>
<dbReference type="EMBL" id="KK583198">
    <property type="protein sequence ID" value="KDO31336.1"/>
    <property type="molecule type" value="Genomic_DNA"/>
</dbReference>
<dbReference type="OrthoDB" id="112749at2759"/>
<evidence type="ECO:0000313" key="1">
    <source>
        <dbReference type="EMBL" id="KDO31336.1"/>
    </source>
</evidence>
<dbReference type="Proteomes" id="UP000030745">
    <property type="component" value="Unassembled WGS sequence"/>
</dbReference>
<reference evidence="1 2" key="1">
    <citation type="journal article" date="2013" name="PLoS Genet.">
        <title>Distinctive expansion of potential virulence genes in the genome of the oomycete fish pathogen Saprolegnia parasitica.</title>
        <authorList>
            <person name="Jiang R.H."/>
            <person name="de Bruijn I."/>
            <person name="Haas B.J."/>
            <person name="Belmonte R."/>
            <person name="Lobach L."/>
            <person name="Christie J."/>
            <person name="van den Ackerveken G."/>
            <person name="Bottin A."/>
            <person name="Bulone V."/>
            <person name="Diaz-Moreno S.M."/>
            <person name="Dumas B."/>
            <person name="Fan L."/>
            <person name="Gaulin E."/>
            <person name="Govers F."/>
            <person name="Grenville-Briggs L.J."/>
            <person name="Horner N.R."/>
            <person name="Levin J.Z."/>
            <person name="Mammella M."/>
            <person name="Meijer H.J."/>
            <person name="Morris P."/>
            <person name="Nusbaum C."/>
            <person name="Oome S."/>
            <person name="Phillips A.J."/>
            <person name="van Rooyen D."/>
            <person name="Rzeszutek E."/>
            <person name="Saraiva M."/>
            <person name="Secombes C.J."/>
            <person name="Seidl M.F."/>
            <person name="Snel B."/>
            <person name="Stassen J.H."/>
            <person name="Sykes S."/>
            <person name="Tripathy S."/>
            <person name="van den Berg H."/>
            <person name="Vega-Arreguin J.C."/>
            <person name="Wawra S."/>
            <person name="Young S.K."/>
            <person name="Zeng Q."/>
            <person name="Dieguez-Uribeondo J."/>
            <person name="Russ C."/>
            <person name="Tyler B.M."/>
            <person name="van West P."/>
        </authorList>
    </citation>
    <scope>NUCLEOTIDE SEQUENCE [LARGE SCALE GENOMIC DNA]</scope>
    <source>
        <strain evidence="1 2">CBS 223.65</strain>
    </source>
</reference>
<gene>
    <name evidence="1" type="ORF">SPRG_03953</name>
</gene>
<dbReference type="GeneID" id="24126428"/>
<dbReference type="Gene3D" id="2.30.130.30">
    <property type="entry name" value="Hypothetical protein"/>
    <property type="match status" value="1"/>
</dbReference>
<name>A0A067CXU2_SAPPC</name>
<evidence type="ECO:0000313" key="2">
    <source>
        <dbReference type="Proteomes" id="UP000030745"/>
    </source>
</evidence>
<dbReference type="OMA" id="HFRSYIS"/>